<dbReference type="Proteomes" id="UP001214576">
    <property type="component" value="Unassembled WGS sequence"/>
</dbReference>
<protein>
    <submittedName>
        <fullName evidence="1">Uncharacterized protein</fullName>
    </submittedName>
</protein>
<evidence type="ECO:0000313" key="1">
    <source>
        <dbReference type="EMBL" id="KAI4549457.1"/>
    </source>
</evidence>
<sequence>MSSKKHHSGAIGIGRLLSSTLDKPSPILYLPFLSYKGSVWDSHLLHVLQLHVRLAFLMLCVFSVESDSLMPWTAASQTPLSIAFPWQEYRSGLPFPPPGNLPDPVFKPTSPALQVDSLPLSHWGNQFLMLVSLIQIYHCLYIQNLRLVTGGLEIFLHKLYLEKSLMFRICLALPGGSGEENGYPRQYSSLENPMDRRTRQATIHGVAKSWTRLSDYHYQVAWAFQVAQWVKNPYAVQAMIPRLGKSPGGGHGNPLQYSCLENPRGQRILVCYSPWGCKELNVTEATEHARMLQVDQREKH</sequence>
<keyword evidence="2" id="KW-1185">Reference proteome</keyword>
<evidence type="ECO:0000313" key="2">
    <source>
        <dbReference type="Proteomes" id="UP001214576"/>
    </source>
</evidence>
<name>A0AAD4UQP7_OVIAM</name>
<accession>A0AAD4UQP7</accession>
<gene>
    <name evidence="1" type="ORF">MG293_001787</name>
</gene>
<organism evidence="1 2">
    <name type="scientific">Ovis ammon polii</name>
    <dbReference type="NCBI Taxonomy" id="230172"/>
    <lineage>
        <taxon>Eukaryota</taxon>
        <taxon>Metazoa</taxon>
        <taxon>Chordata</taxon>
        <taxon>Craniata</taxon>
        <taxon>Vertebrata</taxon>
        <taxon>Euteleostomi</taxon>
        <taxon>Mammalia</taxon>
        <taxon>Eutheria</taxon>
        <taxon>Laurasiatheria</taxon>
        <taxon>Artiodactyla</taxon>
        <taxon>Ruminantia</taxon>
        <taxon>Pecora</taxon>
        <taxon>Bovidae</taxon>
        <taxon>Caprinae</taxon>
        <taxon>Ovis</taxon>
    </lineage>
</organism>
<reference evidence="1" key="1">
    <citation type="submission" date="2022-03" db="EMBL/GenBank/DDBJ databases">
        <title>Genomic analyses of argali, domestic sheep and their hybrids provide insights into chromosomal evolution, heterosis and genetic basis of agronomic traits.</title>
        <authorList>
            <person name="Li M."/>
        </authorList>
    </citation>
    <scope>NUCLEOTIDE SEQUENCE</scope>
    <source>
        <strain evidence="1">CAU-MHL-2022a</strain>
        <tissue evidence="1">Skin</tissue>
    </source>
</reference>
<dbReference type="EMBL" id="JAKZEL010000001">
    <property type="protein sequence ID" value="KAI4549457.1"/>
    <property type="molecule type" value="Genomic_DNA"/>
</dbReference>
<proteinExistence type="predicted"/>
<dbReference type="AlphaFoldDB" id="A0AAD4UQP7"/>
<comment type="caution">
    <text evidence="1">The sequence shown here is derived from an EMBL/GenBank/DDBJ whole genome shotgun (WGS) entry which is preliminary data.</text>
</comment>